<dbReference type="EMBL" id="AP024814">
    <property type="protein sequence ID" value="BCZ16981.1"/>
    <property type="molecule type" value="Genomic_DNA"/>
</dbReference>
<organism evidence="1 2">
    <name type="scientific">Helicobacter gastrocanis</name>
    <dbReference type="NCBI Taxonomy" id="2849641"/>
    <lineage>
        <taxon>Bacteria</taxon>
        <taxon>Pseudomonadati</taxon>
        <taxon>Campylobacterota</taxon>
        <taxon>Epsilonproteobacteria</taxon>
        <taxon>Campylobacterales</taxon>
        <taxon>Helicobacteraceae</taxon>
        <taxon>Helicobacter</taxon>
    </lineage>
</organism>
<dbReference type="Proteomes" id="UP000826775">
    <property type="component" value="Chromosome"/>
</dbReference>
<sequence>MGQKELLQRFVEIEHADTEKKNRQTSRNLIFKPLKEGWDRWLENLNLNYTSYVSFYQRDWPAICFTRQDILGDEYVNGLSLKQRAGIYIWLGYGWKIHTFYLRIGCANSPYTPEECVAFRTLFKIFKNGEYDTKHDNEYRNFKQLQENFLYDFVELVKVLNAVPKEEFLKDGGDIK</sequence>
<evidence type="ECO:0000313" key="2">
    <source>
        <dbReference type="Proteomes" id="UP000826775"/>
    </source>
</evidence>
<proteinExistence type="predicted"/>
<accession>A0ABM7SB42</accession>
<keyword evidence="2" id="KW-1185">Reference proteome</keyword>
<gene>
    <name evidence="1" type="ORF">NHP190003_02630</name>
</gene>
<protein>
    <recommendedName>
        <fullName evidence="3">DUF4375 domain-containing protein</fullName>
    </recommendedName>
</protein>
<evidence type="ECO:0008006" key="3">
    <source>
        <dbReference type="Google" id="ProtNLM"/>
    </source>
</evidence>
<dbReference type="RefSeq" id="WP_221279954.1">
    <property type="nucleotide sequence ID" value="NZ_AP024814.1"/>
</dbReference>
<evidence type="ECO:0000313" key="1">
    <source>
        <dbReference type="EMBL" id="BCZ16981.1"/>
    </source>
</evidence>
<name>A0ABM7SB42_9HELI</name>
<reference evidence="1 2" key="1">
    <citation type="submission" date="2021-07" db="EMBL/GenBank/DDBJ databases">
        <title>Novel Helicobacter sp. Isolated from a dog.</title>
        <authorList>
            <person name="Rimbara E."/>
            <person name="Suzuki M."/>
        </authorList>
    </citation>
    <scope>NUCLEOTIDE SEQUENCE [LARGE SCALE GENOMIC DNA]</scope>
    <source>
        <strain evidence="2">NHP19-003</strain>
    </source>
</reference>